<evidence type="ECO:0000313" key="22">
    <source>
        <dbReference type="EMBL" id="RNB44575.1"/>
    </source>
</evidence>
<dbReference type="SUPFAM" id="SSF55821">
    <property type="entry name" value="YrdC/RibB"/>
    <property type="match status" value="1"/>
</dbReference>
<feature type="active site" description="Nucleophile" evidence="20">
    <location>
        <position position="349"/>
    </location>
</feature>
<dbReference type="NCBIfam" id="NF001591">
    <property type="entry name" value="PRK00393.1"/>
    <property type="match status" value="1"/>
</dbReference>
<evidence type="ECO:0000256" key="1">
    <source>
        <dbReference type="ARBA" id="ARBA00000141"/>
    </source>
</evidence>
<evidence type="ECO:0000256" key="16">
    <source>
        <dbReference type="ARBA" id="ARBA00023239"/>
    </source>
</evidence>
<feature type="binding site" evidence="20">
    <location>
        <position position="275"/>
    </location>
    <ligand>
        <name>Zn(2+)</name>
        <dbReference type="ChEBI" id="CHEBI:29105"/>
        <note>catalytic</note>
    </ligand>
</feature>
<proteinExistence type="inferred from homology"/>
<dbReference type="NCBIfam" id="TIGR00505">
    <property type="entry name" value="ribA"/>
    <property type="match status" value="1"/>
</dbReference>
<feature type="binding site" evidence="20">
    <location>
        <position position="288"/>
    </location>
    <ligand>
        <name>Zn(2+)</name>
        <dbReference type="ChEBI" id="CHEBI:29105"/>
        <note>catalytic</note>
    </ligand>
</feature>
<evidence type="ECO:0000256" key="17">
    <source>
        <dbReference type="ARBA" id="ARBA00023268"/>
    </source>
</evidence>
<evidence type="ECO:0000256" key="4">
    <source>
        <dbReference type="ARBA" id="ARBA00002284"/>
    </source>
</evidence>
<dbReference type="InterPro" id="IPR000422">
    <property type="entry name" value="DHBP_synthase_RibB"/>
</dbReference>
<dbReference type="OrthoDB" id="9793111at2"/>
<gene>
    <name evidence="20 22" type="primary">ribA</name>
    <name evidence="22" type="ORF">EDM22_17610</name>
</gene>
<dbReference type="NCBIfam" id="TIGR00506">
    <property type="entry name" value="ribB"/>
    <property type="match status" value="1"/>
</dbReference>
<dbReference type="Gene3D" id="3.90.870.10">
    <property type="entry name" value="DHBP synthase"/>
    <property type="match status" value="1"/>
</dbReference>
<evidence type="ECO:0000256" key="6">
    <source>
        <dbReference type="ARBA" id="ARBA00004904"/>
    </source>
</evidence>
<dbReference type="UniPathway" id="UPA00275">
    <property type="reaction ID" value="UER00399"/>
</dbReference>
<organism evidence="22 23">
    <name type="scientific">Agromyces tardus</name>
    <dbReference type="NCBI Taxonomy" id="2583849"/>
    <lineage>
        <taxon>Bacteria</taxon>
        <taxon>Bacillati</taxon>
        <taxon>Actinomycetota</taxon>
        <taxon>Actinomycetes</taxon>
        <taxon>Micrococcales</taxon>
        <taxon>Microbacteriaceae</taxon>
        <taxon>Agromyces</taxon>
    </lineage>
</organism>
<evidence type="ECO:0000256" key="5">
    <source>
        <dbReference type="ARBA" id="ARBA00004853"/>
    </source>
</evidence>
<evidence type="ECO:0000256" key="8">
    <source>
        <dbReference type="ARBA" id="ARBA00022619"/>
    </source>
</evidence>
<protein>
    <recommendedName>
        <fullName evidence="20">GTP cyclohydrolase-2</fullName>
        <ecNumber evidence="20">3.5.4.25</ecNumber>
    </recommendedName>
    <alternativeName>
        <fullName evidence="20">GTP cyclohydrolase II</fullName>
    </alternativeName>
</protein>
<dbReference type="FunFam" id="3.40.50.10990:FF:000001">
    <property type="entry name" value="Riboflavin biosynthesis protein RibBA"/>
    <property type="match status" value="1"/>
</dbReference>
<dbReference type="InterPro" id="IPR032677">
    <property type="entry name" value="GTP_cyclohydro_II"/>
</dbReference>
<comment type="function">
    <text evidence="4">Catalyzes the conversion of D-ribulose 5-phosphate to formate and 3,4-dihydroxy-2-butanone 4-phosphate.</text>
</comment>
<dbReference type="SUPFAM" id="SSF142695">
    <property type="entry name" value="RibA-like"/>
    <property type="match status" value="1"/>
</dbReference>
<comment type="pathway">
    <text evidence="5 20">Cofactor biosynthesis; riboflavin biosynthesis; 5-amino-6-(D-ribitylamino)uracil from GTP: step 1/4.</text>
</comment>
<dbReference type="GO" id="GO:0003935">
    <property type="term" value="F:GTP cyclohydrolase II activity"/>
    <property type="evidence" value="ECO:0007669"/>
    <property type="project" value="UniProtKB-UniRule"/>
</dbReference>
<keyword evidence="15" id="KW-0464">Manganese</keyword>
<dbReference type="CDD" id="cd00641">
    <property type="entry name" value="GTP_cyclohydro2"/>
    <property type="match status" value="1"/>
</dbReference>
<evidence type="ECO:0000313" key="23">
    <source>
        <dbReference type="Proteomes" id="UP000275048"/>
    </source>
</evidence>
<comment type="cofactor">
    <cofactor evidence="20">
        <name>Zn(2+)</name>
        <dbReference type="ChEBI" id="CHEBI:29105"/>
    </cofactor>
    <text evidence="20">Binds 1 zinc ion per subunit.</text>
</comment>
<dbReference type="HAMAP" id="MF_00179">
    <property type="entry name" value="RibA"/>
    <property type="match status" value="1"/>
</dbReference>
<feature type="binding site" evidence="20">
    <location>
        <position position="286"/>
    </location>
    <ligand>
        <name>Zn(2+)</name>
        <dbReference type="ChEBI" id="CHEBI:29105"/>
        <note>catalytic</note>
    </ligand>
</feature>
<evidence type="ECO:0000256" key="15">
    <source>
        <dbReference type="ARBA" id="ARBA00023211"/>
    </source>
</evidence>
<dbReference type="Pfam" id="PF00925">
    <property type="entry name" value="GTP_cyclohydro2"/>
    <property type="match status" value="1"/>
</dbReference>
<keyword evidence="13" id="KW-0460">Magnesium</keyword>
<keyword evidence="16" id="KW-0456">Lyase</keyword>
<evidence type="ECO:0000256" key="2">
    <source>
        <dbReference type="ARBA" id="ARBA00001936"/>
    </source>
</evidence>
<keyword evidence="9 20" id="KW-0479">Metal-binding</keyword>
<feature type="binding site" evidence="20">
    <location>
        <position position="370"/>
    </location>
    <ligand>
        <name>GTP</name>
        <dbReference type="ChEBI" id="CHEBI:37565"/>
    </ligand>
</feature>
<keyword evidence="10 20" id="KW-0547">Nucleotide-binding</keyword>
<evidence type="ECO:0000256" key="3">
    <source>
        <dbReference type="ARBA" id="ARBA00001946"/>
    </source>
</evidence>
<comment type="catalytic activity">
    <reaction evidence="1">
        <text>D-ribulose 5-phosphate = (2S)-2-hydroxy-3-oxobutyl phosphate + formate + H(+)</text>
        <dbReference type="Rhea" id="RHEA:18457"/>
        <dbReference type="ChEBI" id="CHEBI:15378"/>
        <dbReference type="ChEBI" id="CHEBI:15740"/>
        <dbReference type="ChEBI" id="CHEBI:58121"/>
        <dbReference type="ChEBI" id="CHEBI:58830"/>
        <dbReference type="EC" id="4.1.99.12"/>
    </reaction>
</comment>
<keyword evidence="12 20" id="KW-0862">Zinc</keyword>
<keyword evidence="14 20" id="KW-0342">GTP-binding</keyword>
<dbReference type="RefSeq" id="WP_122938392.1">
    <property type="nucleotide sequence ID" value="NZ_JBHSNT010000059.1"/>
</dbReference>
<dbReference type="AlphaFoldDB" id="A0A3M8A210"/>
<dbReference type="GO" id="GO:0005829">
    <property type="term" value="C:cytosol"/>
    <property type="evidence" value="ECO:0007669"/>
    <property type="project" value="TreeGrafter"/>
</dbReference>
<evidence type="ECO:0000256" key="7">
    <source>
        <dbReference type="ARBA" id="ARBA00005520"/>
    </source>
</evidence>
<dbReference type="GO" id="GO:0008686">
    <property type="term" value="F:3,4-dihydroxy-2-butanone-4-phosphate synthase activity"/>
    <property type="evidence" value="ECO:0007669"/>
    <property type="project" value="UniProtKB-EC"/>
</dbReference>
<dbReference type="GO" id="GO:0008270">
    <property type="term" value="F:zinc ion binding"/>
    <property type="evidence" value="ECO:0007669"/>
    <property type="project" value="UniProtKB-UniRule"/>
</dbReference>
<evidence type="ECO:0000259" key="21">
    <source>
        <dbReference type="Pfam" id="PF00925"/>
    </source>
</evidence>
<feature type="active site" description="Proton acceptor" evidence="20">
    <location>
        <position position="347"/>
    </location>
</feature>
<feature type="binding site" evidence="20">
    <location>
        <begin position="270"/>
        <end position="274"/>
    </location>
    <ligand>
        <name>GTP</name>
        <dbReference type="ChEBI" id="CHEBI:37565"/>
    </ligand>
</feature>
<keyword evidence="8 20" id="KW-0686">Riboflavin biosynthesis</keyword>
<dbReference type="PANTHER" id="PTHR21327">
    <property type="entry name" value="GTP CYCLOHYDROLASE II-RELATED"/>
    <property type="match status" value="1"/>
</dbReference>
<comment type="similarity">
    <text evidence="20">Belongs to the GTP cyclohydrolase II family.</text>
</comment>
<evidence type="ECO:0000256" key="19">
    <source>
        <dbReference type="ARBA" id="ARBA00049295"/>
    </source>
</evidence>
<reference evidence="22 23" key="1">
    <citation type="submission" date="2018-10" db="EMBL/GenBank/DDBJ databases">
        <title>Isolation, diversity and antibacterial activity of antinobacteria from the wheat rhizosphere soil.</title>
        <authorList>
            <person name="Sun T."/>
        </authorList>
    </citation>
    <scope>NUCLEOTIDE SEQUENCE [LARGE SCALE GENOMIC DNA]</scope>
    <source>
        <strain evidence="22 23">SJ-23</strain>
    </source>
</reference>
<dbReference type="GO" id="GO:0009231">
    <property type="term" value="P:riboflavin biosynthetic process"/>
    <property type="evidence" value="ECO:0007669"/>
    <property type="project" value="UniProtKB-UniRule"/>
</dbReference>
<evidence type="ECO:0000256" key="12">
    <source>
        <dbReference type="ARBA" id="ARBA00022833"/>
    </source>
</evidence>
<accession>A0A3M8A210</accession>
<dbReference type="InterPro" id="IPR036144">
    <property type="entry name" value="RibA-like_sf"/>
</dbReference>
<dbReference type="PANTHER" id="PTHR21327:SF47">
    <property type="entry name" value="GTP CYCLOHYDROLASE II DOMAIN-CONTAINING PROTEIN"/>
    <property type="match status" value="1"/>
</dbReference>
<evidence type="ECO:0000256" key="18">
    <source>
        <dbReference type="ARBA" id="ARBA00043932"/>
    </source>
</evidence>
<evidence type="ECO:0000256" key="14">
    <source>
        <dbReference type="ARBA" id="ARBA00023134"/>
    </source>
</evidence>
<name>A0A3M8A210_9MICO</name>
<evidence type="ECO:0000256" key="13">
    <source>
        <dbReference type="ARBA" id="ARBA00022842"/>
    </source>
</evidence>
<keyword evidence="23" id="KW-1185">Reference proteome</keyword>
<comment type="catalytic activity">
    <reaction evidence="19 20">
        <text>GTP + 4 H2O = 2,5-diamino-6-hydroxy-4-(5-phosphoribosylamino)-pyrimidine + formate + 2 phosphate + 3 H(+)</text>
        <dbReference type="Rhea" id="RHEA:23704"/>
        <dbReference type="ChEBI" id="CHEBI:15377"/>
        <dbReference type="ChEBI" id="CHEBI:15378"/>
        <dbReference type="ChEBI" id="CHEBI:15740"/>
        <dbReference type="ChEBI" id="CHEBI:37565"/>
        <dbReference type="ChEBI" id="CHEBI:43474"/>
        <dbReference type="ChEBI" id="CHEBI:58614"/>
        <dbReference type="EC" id="3.5.4.25"/>
    </reaction>
</comment>
<comment type="caution">
    <text evidence="22">The sequence shown here is derived from an EMBL/GenBank/DDBJ whole genome shotgun (WGS) entry which is preliminary data.</text>
</comment>
<evidence type="ECO:0000256" key="20">
    <source>
        <dbReference type="HAMAP-Rule" id="MF_00179"/>
    </source>
</evidence>
<feature type="binding site" evidence="20">
    <location>
        <position position="291"/>
    </location>
    <ligand>
        <name>GTP</name>
        <dbReference type="ChEBI" id="CHEBI:37565"/>
    </ligand>
</feature>
<dbReference type="Pfam" id="PF00926">
    <property type="entry name" value="DHBP_synthase"/>
    <property type="match status" value="1"/>
</dbReference>
<dbReference type="InterPro" id="IPR017945">
    <property type="entry name" value="DHBP_synth_RibB-like_a/b_dom"/>
</dbReference>
<dbReference type="Proteomes" id="UP000275048">
    <property type="component" value="Unassembled WGS sequence"/>
</dbReference>
<comment type="function">
    <text evidence="18 20">Catalyzes the conversion of GTP to 2,5-diamino-6-ribosylamino-4(3H)-pyrimidinone 5'-phosphate (DARP), formate and pyrophosphate.</text>
</comment>
<dbReference type="Gene3D" id="3.40.50.10990">
    <property type="entry name" value="GTP cyclohydrolase II"/>
    <property type="match status" value="1"/>
</dbReference>
<evidence type="ECO:0000256" key="9">
    <source>
        <dbReference type="ARBA" id="ARBA00022723"/>
    </source>
</evidence>
<dbReference type="PIRSF" id="PIRSF001259">
    <property type="entry name" value="RibA"/>
    <property type="match status" value="1"/>
</dbReference>
<dbReference type="GO" id="GO:0005525">
    <property type="term" value="F:GTP binding"/>
    <property type="evidence" value="ECO:0007669"/>
    <property type="project" value="UniProtKB-KW"/>
</dbReference>
<evidence type="ECO:0000256" key="11">
    <source>
        <dbReference type="ARBA" id="ARBA00022801"/>
    </source>
</evidence>
<feature type="binding site" evidence="20">
    <location>
        <begin position="313"/>
        <end position="315"/>
    </location>
    <ligand>
        <name>GTP</name>
        <dbReference type="ChEBI" id="CHEBI:37565"/>
    </ligand>
</feature>
<keyword evidence="11 20" id="KW-0378">Hydrolase</keyword>
<dbReference type="EMBL" id="RHHB01000061">
    <property type="protein sequence ID" value="RNB44575.1"/>
    <property type="molecule type" value="Genomic_DNA"/>
</dbReference>
<dbReference type="InterPro" id="IPR000926">
    <property type="entry name" value="RibA"/>
</dbReference>
<dbReference type="EC" id="3.5.4.25" evidence="20"/>
<comment type="cofactor">
    <cofactor evidence="3">
        <name>Mg(2+)</name>
        <dbReference type="ChEBI" id="CHEBI:18420"/>
    </cofactor>
</comment>
<comment type="similarity">
    <text evidence="7">In the N-terminal section; belongs to the DHBP synthase family.</text>
</comment>
<feature type="binding site" evidence="20">
    <location>
        <position position="375"/>
    </location>
    <ligand>
        <name>GTP</name>
        <dbReference type="ChEBI" id="CHEBI:37565"/>
    </ligand>
</feature>
<sequence length="434" mass="46464">MSLATIPEVLDALRAGKPVIVADDEARENEGDAIMAAEFATQEWIAWMVRNTSGFLCAPMPNSVADRLQLPPMVQRNEDARGTAYTISVDAADRNSTGISAGERAHTLRVLADPESTPDRLIRPGHVLPLRAVDGGVRERAGHTEAAVDLLRLAGLSPVGVIAEIVAEDGEMMRLPGLIELGEREDLPVTTVAALVAYLHEWHQGQDLALDRIPAPVAESSRVQFEVETELPTLHGTFRVRAYRDRSTGADHVAIIAGSPEADASGAIVRVHSECLTGEAFGSLKCECGPQLDAALEAIQDSGGVVVYLRGHEGRGIGLINKLRAYRLQEAGLDTLDANLALDLPVDARDYTAASAILDDLGIDRVRLLTNNPEKVRQLEAHGIRVAERLPLVVGVGSGNAAYLETKRTRMGHSIDDEQLTDAAADALLKGHAS</sequence>
<evidence type="ECO:0000256" key="10">
    <source>
        <dbReference type="ARBA" id="ARBA00022741"/>
    </source>
</evidence>
<comment type="pathway">
    <text evidence="6">Cofactor biosynthesis; riboflavin biosynthesis; 2-hydroxy-3-oxobutyl phosphate from D-ribulose 5-phosphate: step 1/1.</text>
</comment>
<comment type="cofactor">
    <cofactor evidence="2">
        <name>Mn(2+)</name>
        <dbReference type="ChEBI" id="CHEBI:29035"/>
    </cofactor>
</comment>
<feature type="binding site" evidence="20">
    <location>
        <position position="335"/>
    </location>
    <ligand>
        <name>GTP</name>
        <dbReference type="ChEBI" id="CHEBI:37565"/>
    </ligand>
</feature>
<feature type="domain" description="GTP cyclohydrolase II" evidence="21">
    <location>
        <begin position="227"/>
        <end position="391"/>
    </location>
</feature>
<dbReference type="FunFam" id="3.90.870.10:FF:000001">
    <property type="entry name" value="Riboflavin biosynthesis protein RibBA"/>
    <property type="match status" value="1"/>
</dbReference>
<keyword evidence="17" id="KW-0511">Multifunctional enzyme</keyword>